<dbReference type="SUPFAM" id="SSF82714">
    <property type="entry name" value="Multidrug efflux transporter AcrB TolC docking domain, DN and DC subdomains"/>
    <property type="match status" value="2"/>
</dbReference>
<protein>
    <submittedName>
        <fullName evidence="2">Multidrug efflux pump subunit AcrB</fullName>
    </submittedName>
</protein>
<organism evidence="2 3">
    <name type="scientific">Persephonella hydrogeniphila</name>
    <dbReference type="NCBI Taxonomy" id="198703"/>
    <lineage>
        <taxon>Bacteria</taxon>
        <taxon>Pseudomonadati</taxon>
        <taxon>Aquificota</taxon>
        <taxon>Aquificia</taxon>
        <taxon>Aquificales</taxon>
        <taxon>Hydrogenothermaceae</taxon>
        <taxon>Persephonella</taxon>
    </lineage>
</organism>
<feature type="transmembrane region" description="Helical" evidence="1">
    <location>
        <begin position="1001"/>
        <end position="1023"/>
    </location>
</feature>
<dbReference type="Pfam" id="PF00873">
    <property type="entry name" value="ACR_tran"/>
    <property type="match status" value="1"/>
</dbReference>
<feature type="transmembrane region" description="Helical" evidence="1">
    <location>
        <begin position="864"/>
        <end position="883"/>
    </location>
</feature>
<dbReference type="Gene3D" id="3.30.2090.10">
    <property type="entry name" value="Multidrug efflux transporter AcrB TolC docking domain, DN and DC subdomains"/>
    <property type="match status" value="2"/>
</dbReference>
<feature type="transmembrane region" description="Helical" evidence="1">
    <location>
        <begin position="890"/>
        <end position="911"/>
    </location>
</feature>
<evidence type="ECO:0000256" key="1">
    <source>
        <dbReference type="SAM" id="Phobius"/>
    </source>
</evidence>
<dbReference type="RefSeq" id="WP_245844842.1">
    <property type="nucleotide sequence ID" value="NZ_OBEI01000004.1"/>
</dbReference>
<dbReference type="Gene3D" id="1.20.1640.10">
    <property type="entry name" value="Multidrug efflux transporter AcrB transmembrane domain"/>
    <property type="match status" value="2"/>
</dbReference>
<dbReference type="PANTHER" id="PTHR32063">
    <property type="match status" value="1"/>
</dbReference>
<evidence type="ECO:0000313" key="3">
    <source>
        <dbReference type="Proteomes" id="UP000219036"/>
    </source>
</evidence>
<dbReference type="SUPFAM" id="SSF82693">
    <property type="entry name" value="Multidrug efflux transporter AcrB pore domain, PN1, PN2, PC1 and PC2 subdomains"/>
    <property type="match status" value="2"/>
</dbReference>
<dbReference type="Gene3D" id="3.30.70.1430">
    <property type="entry name" value="Multidrug efflux transporter AcrB pore domain"/>
    <property type="match status" value="2"/>
</dbReference>
<keyword evidence="1" id="KW-1133">Transmembrane helix</keyword>
<dbReference type="InterPro" id="IPR001036">
    <property type="entry name" value="Acrflvin-R"/>
</dbReference>
<dbReference type="SUPFAM" id="SSF82866">
    <property type="entry name" value="Multidrug efflux transporter AcrB transmembrane domain"/>
    <property type="match status" value="2"/>
</dbReference>
<keyword evidence="3" id="KW-1185">Reference proteome</keyword>
<feature type="transmembrane region" description="Helical" evidence="1">
    <location>
        <begin position="15"/>
        <end position="34"/>
    </location>
</feature>
<dbReference type="AlphaFoldDB" id="A0A285NJK7"/>
<dbReference type="PANTHER" id="PTHR32063:SF0">
    <property type="entry name" value="SWARMING MOTILITY PROTEIN SWRC"/>
    <property type="match status" value="1"/>
</dbReference>
<dbReference type="InterPro" id="IPR027463">
    <property type="entry name" value="AcrB_DN_DC_subdom"/>
</dbReference>
<keyword evidence="1" id="KW-0812">Transmembrane</keyword>
<keyword evidence="1" id="KW-0472">Membrane</keyword>
<proteinExistence type="predicted"/>
<dbReference type="Gene3D" id="3.30.70.1440">
    <property type="entry name" value="Multidrug efflux transporter AcrB pore domain"/>
    <property type="match status" value="1"/>
</dbReference>
<feature type="transmembrane region" description="Helical" evidence="1">
    <location>
        <begin position="923"/>
        <end position="948"/>
    </location>
</feature>
<feature type="transmembrane region" description="Helical" evidence="1">
    <location>
        <begin position="430"/>
        <end position="450"/>
    </location>
</feature>
<feature type="transmembrane region" description="Helical" evidence="1">
    <location>
        <begin position="969"/>
        <end position="989"/>
    </location>
</feature>
<gene>
    <name evidence="2" type="ORF">SAMN06265182_1137</name>
</gene>
<feature type="transmembrane region" description="Helical" evidence="1">
    <location>
        <begin position="358"/>
        <end position="378"/>
    </location>
</feature>
<evidence type="ECO:0000313" key="2">
    <source>
        <dbReference type="EMBL" id="SNZ08056.1"/>
    </source>
</evidence>
<dbReference type="GO" id="GO:0005886">
    <property type="term" value="C:plasma membrane"/>
    <property type="evidence" value="ECO:0007669"/>
    <property type="project" value="TreeGrafter"/>
</dbReference>
<sequence length="1035" mass="116228">MGKNLIELTLKRPHFILSVIFALSILGVIGLFNIKQKLFPDVNRPQIAVVVVEPGASAKDMAENVAIPIERRLYTLDKVRKVESTSKDEVSVITVEFEYEKDIGEAATDVQNELSKIRSVLPKNIKEPQIYKITDATPPVIVLSVYPKKPDISLADVRQIAENQIKNRLIRLPEVANVDVFGGYNKEVFIEIDREKLNRYKLSISTVIAKIQQADVDMPIGLLINSENEFLIKSLNKGRNIEQIKNIQITKDIRLSDIADVRYDYYTNKSLYYGNGKKAIALAVQRQPTGDALKTIDAVKRLIPQLKIEFPALNFEISDTQEKIIRLSNLNMLEALRDAIVMTAVVIFFFLANLRQMIIAGLSIPFVYAITIAIMWLLGMEFNIVTLTAIILALGMLIDDAVVVLENIERHLYELKEPTRDAVINGTKEVIFAVLAGTIATSVVLLPLLFVGDYPQQIFRPLAGTLLIAVIVSYFVSITFIPLIAPYLLKKTNKKNRLEQLTYKISEFFLRPLKNFYVGVVKIVFNKKFPAIPLFVFIIAMFIVSLKVIIPVVGREIMPPMDTGIVKGTVITDSNLSIHQIEEIVRKISEILNKDKRVEMYSIAVGSEPGVLTMGKALSTQTISLTIHYIDRFHRKESIWDIERELRRKIWQIPDLKYVHIFDYGATPLSTIKGNLDVMISGDDLKILDSIGTAILEKTYSVKGLVSVSKSWDYDKTVYNLKIDHKKALYYGLTPYTVASQLGAKIKGVPVALYNIPNEKSLLVRLVYREKQRDSDIDLYSMYLDTPKGKVPLSAVATIEKRLEPTVITRQGLRYTIDILGYREKAAISHIMESFKNVMEKSKEKLPAGYEMSQEGDVKQMMDAMLRMFKAIGIGIVLLFFALAPPFRSFLAPIAVIFAIPLSLIGAAWSILGMGYHQSMPGLMGIVLLAGIITKNSILLIDFINMALDRGKSLEEAIIDSIKIRTRPVLMTAFGTSVGMIPIALGWALGLERLAPLGTVAIGGLIVGTFLTLIYVPLLYYFLFKIRERVKLLFT</sequence>
<dbReference type="EMBL" id="OBEI01000004">
    <property type="protein sequence ID" value="SNZ08056.1"/>
    <property type="molecule type" value="Genomic_DNA"/>
</dbReference>
<name>A0A285NJK7_9AQUI</name>
<feature type="transmembrane region" description="Helical" evidence="1">
    <location>
        <begin position="532"/>
        <end position="553"/>
    </location>
</feature>
<feature type="transmembrane region" description="Helical" evidence="1">
    <location>
        <begin position="385"/>
        <end position="405"/>
    </location>
</feature>
<dbReference type="GO" id="GO:0042910">
    <property type="term" value="F:xenobiotic transmembrane transporter activity"/>
    <property type="evidence" value="ECO:0007669"/>
    <property type="project" value="TreeGrafter"/>
</dbReference>
<dbReference type="PRINTS" id="PR00702">
    <property type="entry name" value="ACRIFLAVINRP"/>
</dbReference>
<accession>A0A285NJK7</accession>
<feature type="transmembrane region" description="Helical" evidence="1">
    <location>
        <begin position="462"/>
        <end position="488"/>
    </location>
</feature>
<dbReference type="Proteomes" id="UP000219036">
    <property type="component" value="Unassembled WGS sequence"/>
</dbReference>
<reference evidence="3" key="1">
    <citation type="submission" date="2017-09" db="EMBL/GenBank/DDBJ databases">
        <authorList>
            <person name="Varghese N."/>
            <person name="Submissions S."/>
        </authorList>
    </citation>
    <scope>NUCLEOTIDE SEQUENCE [LARGE SCALE GENOMIC DNA]</scope>
    <source>
        <strain evidence="3">DSM 15103</strain>
    </source>
</reference>
<dbReference type="Gene3D" id="3.30.70.1320">
    <property type="entry name" value="Multidrug efflux transporter AcrB pore domain like"/>
    <property type="match status" value="1"/>
</dbReference>